<dbReference type="AlphaFoldDB" id="A0A645D267"/>
<accession>A0A645D267</accession>
<dbReference type="EMBL" id="VSSQ01032091">
    <property type="protein sequence ID" value="MPM83247.1"/>
    <property type="molecule type" value="Genomic_DNA"/>
</dbReference>
<proteinExistence type="predicted"/>
<organism evidence="1">
    <name type="scientific">bioreactor metagenome</name>
    <dbReference type="NCBI Taxonomy" id="1076179"/>
    <lineage>
        <taxon>unclassified sequences</taxon>
        <taxon>metagenomes</taxon>
        <taxon>ecological metagenomes</taxon>
    </lineage>
</organism>
<sequence length="107" mass="10749">MPVRLFLAYIVKVARVKVHRSVLLRGIGNITGAGVPDSDPDCAGKPLSAGAVPGKRDVYRTGPTGRGDKIHIVQIRRGGAVVAGGGGDRAAGAAGGIVVIAQRSIGG</sequence>
<gene>
    <name evidence="1" type="ORF">SDC9_130310</name>
</gene>
<name>A0A645D267_9ZZZZ</name>
<reference evidence="1" key="1">
    <citation type="submission" date="2019-08" db="EMBL/GenBank/DDBJ databases">
        <authorList>
            <person name="Kucharzyk K."/>
            <person name="Murdoch R.W."/>
            <person name="Higgins S."/>
            <person name="Loffler F."/>
        </authorList>
    </citation>
    <scope>NUCLEOTIDE SEQUENCE</scope>
</reference>
<comment type="caution">
    <text evidence="1">The sequence shown here is derived from an EMBL/GenBank/DDBJ whole genome shotgun (WGS) entry which is preliminary data.</text>
</comment>
<protein>
    <submittedName>
        <fullName evidence="1">Uncharacterized protein</fullName>
    </submittedName>
</protein>
<evidence type="ECO:0000313" key="1">
    <source>
        <dbReference type="EMBL" id="MPM83247.1"/>
    </source>
</evidence>